<sequence length="104" mass="12001">METLKPDVIQEVLNTLKYIIDPEVGINIVDLGLIYKVEASDKELDIELTLTTKGCPMSGTITTATQQILKRKFPNHEINVELVWWPMWTPEMITEDGRRQLEEM</sequence>
<accession>A0A6P1P0B0</accession>
<proteinExistence type="predicted"/>
<dbReference type="InterPro" id="IPR052339">
    <property type="entry name" value="Fe-S_Maturation_MIP18"/>
</dbReference>
<dbReference type="Pfam" id="PF01883">
    <property type="entry name" value="FeS_assembly_P"/>
    <property type="match status" value="1"/>
</dbReference>
<organism evidence="2 3">
    <name type="scientific">Nibribacter ruber</name>
    <dbReference type="NCBI Taxonomy" id="2698458"/>
    <lineage>
        <taxon>Bacteria</taxon>
        <taxon>Pseudomonadati</taxon>
        <taxon>Bacteroidota</taxon>
        <taxon>Cytophagia</taxon>
        <taxon>Cytophagales</taxon>
        <taxon>Hymenobacteraceae</taxon>
        <taxon>Nibribacter</taxon>
    </lineage>
</organism>
<dbReference type="EMBL" id="CP047897">
    <property type="protein sequence ID" value="QHL86372.1"/>
    <property type="molecule type" value="Genomic_DNA"/>
</dbReference>
<gene>
    <name evidence="2" type="ORF">GU926_02500</name>
</gene>
<dbReference type="SUPFAM" id="SSF117916">
    <property type="entry name" value="Fe-S cluster assembly (FSCA) domain-like"/>
    <property type="match status" value="1"/>
</dbReference>
<dbReference type="Gene3D" id="3.30.300.130">
    <property type="entry name" value="Fe-S cluster assembly (FSCA)"/>
    <property type="match status" value="1"/>
</dbReference>
<dbReference type="KEGG" id="nib:GU926_02500"/>
<dbReference type="AlphaFoldDB" id="A0A6P1P0B0"/>
<dbReference type="RefSeq" id="WP_160688706.1">
    <property type="nucleotide sequence ID" value="NZ_CP047897.1"/>
</dbReference>
<evidence type="ECO:0000259" key="1">
    <source>
        <dbReference type="Pfam" id="PF01883"/>
    </source>
</evidence>
<keyword evidence="3" id="KW-1185">Reference proteome</keyword>
<dbReference type="Proteomes" id="UP000464214">
    <property type="component" value="Chromosome"/>
</dbReference>
<dbReference type="PANTHER" id="PTHR42831:SF1">
    <property type="entry name" value="FE-S PROTEIN MATURATION AUXILIARY FACTOR YITW"/>
    <property type="match status" value="1"/>
</dbReference>
<evidence type="ECO:0000313" key="3">
    <source>
        <dbReference type="Proteomes" id="UP000464214"/>
    </source>
</evidence>
<protein>
    <submittedName>
        <fullName evidence="2">DUF59 domain-containing protein</fullName>
    </submittedName>
</protein>
<name>A0A6P1P0B0_9BACT</name>
<dbReference type="InterPro" id="IPR034904">
    <property type="entry name" value="FSCA_dom_sf"/>
</dbReference>
<feature type="domain" description="MIP18 family-like" evidence="1">
    <location>
        <begin position="10"/>
        <end position="75"/>
    </location>
</feature>
<reference evidence="2 3" key="1">
    <citation type="submission" date="2020-01" db="EMBL/GenBank/DDBJ databases">
        <authorList>
            <person name="Kim M."/>
        </authorList>
    </citation>
    <scope>NUCLEOTIDE SEQUENCE [LARGE SCALE GENOMIC DNA]</scope>
    <source>
        <strain evidence="2 3">BT10</strain>
    </source>
</reference>
<evidence type="ECO:0000313" key="2">
    <source>
        <dbReference type="EMBL" id="QHL86372.1"/>
    </source>
</evidence>
<dbReference type="PANTHER" id="PTHR42831">
    <property type="entry name" value="FE-S PROTEIN MATURATION AUXILIARY FACTOR YITW"/>
    <property type="match status" value="1"/>
</dbReference>
<dbReference type="InterPro" id="IPR002744">
    <property type="entry name" value="MIP18-like"/>
</dbReference>